<accession>A0A0W7X787</accession>
<dbReference type="RefSeq" id="WP_058846984.1">
    <property type="nucleotide sequence ID" value="NZ_LOCL01000029.1"/>
</dbReference>
<evidence type="ECO:0000313" key="1">
    <source>
        <dbReference type="EMBL" id="KUF18825.1"/>
    </source>
</evidence>
<proteinExistence type="predicted"/>
<name>A0A0W7X787_9ACTN</name>
<reference evidence="1 2" key="1">
    <citation type="submission" date="2015-12" db="EMBL/GenBank/DDBJ databases">
        <title>Draft genome sequence of Streptomyces silvensis ATCC 53525, a producer of novel hormone antagonists.</title>
        <authorList>
            <person name="Johnston C.W."/>
            <person name="Li Y."/>
            <person name="Magarvey N.A."/>
        </authorList>
    </citation>
    <scope>NUCLEOTIDE SEQUENCE [LARGE SCALE GENOMIC DNA]</scope>
    <source>
        <strain evidence="1 2">ATCC 53525</strain>
    </source>
</reference>
<protein>
    <submittedName>
        <fullName evidence="1">Uncharacterized protein</fullName>
    </submittedName>
</protein>
<dbReference type="Proteomes" id="UP000054804">
    <property type="component" value="Unassembled WGS sequence"/>
</dbReference>
<dbReference type="AlphaFoldDB" id="A0A0W7X787"/>
<comment type="caution">
    <text evidence="1">The sequence shown here is derived from an EMBL/GenBank/DDBJ whole genome shotgun (WGS) entry which is preliminary data.</text>
</comment>
<dbReference type="OrthoDB" id="4304075at2"/>
<dbReference type="EMBL" id="LOCL01000029">
    <property type="protein sequence ID" value="KUF18825.1"/>
    <property type="molecule type" value="Genomic_DNA"/>
</dbReference>
<sequence length="64" mass="7285">MKWTVEFVRAGIRLESLSDDRGTLGTPGMWYRVSDGTERGLTTTRNRGDALRRFQRRVLRASGA</sequence>
<evidence type="ECO:0000313" key="2">
    <source>
        <dbReference type="Proteomes" id="UP000054804"/>
    </source>
</evidence>
<gene>
    <name evidence="1" type="ORF">AT728_07255</name>
</gene>
<organism evidence="1 2">
    <name type="scientific">Streptomyces silvensis</name>
    <dbReference type="NCBI Taxonomy" id="1765722"/>
    <lineage>
        <taxon>Bacteria</taxon>
        <taxon>Bacillati</taxon>
        <taxon>Actinomycetota</taxon>
        <taxon>Actinomycetes</taxon>
        <taxon>Kitasatosporales</taxon>
        <taxon>Streptomycetaceae</taxon>
        <taxon>Streptomyces</taxon>
    </lineage>
</organism>
<keyword evidence="2" id="KW-1185">Reference proteome</keyword>